<comment type="similarity">
    <text evidence="2">Belongs to the serine/threonine dehydratase family.</text>
</comment>
<comment type="cofactor">
    <cofactor evidence="1">
        <name>pyridoxal 5'-phosphate</name>
        <dbReference type="ChEBI" id="CHEBI:597326"/>
    </cofactor>
</comment>
<dbReference type="Gene3D" id="3.40.50.1100">
    <property type="match status" value="2"/>
</dbReference>
<dbReference type="CDD" id="cd04886">
    <property type="entry name" value="ACT_ThrD-II-like"/>
    <property type="match status" value="1"/>
</dbReference>
<dbReference type="PANTHER" id="PTHR48078:SF6">
    <property type="entry name" value="L-THREONINE DEHYDRATASE CATABOLIC TDCB"/>
    <property type="match status" value="1"/>
</dbReference>
<evidence type="ECO:0000259" key="6">
    <source>
        <dbReference type="PROSITE" id="PS51671"/>
    </source>
</evidence>
<dbReference type="InterPro" id="IPR002912">
    <property type="entry name" value="ACT_dom"/>
</dbReference>
<dbReference type="Pfam" id="PF00291">
    <property type="entry name" value="PALP"/>
    <property type="match status" value="1"/>
</dbReference>
<proteinExistence type="inferred from homology"/>
<accession>A0ABY4U6V6</accession>
<gene>
    <name evidence="7" type="ORF">NCF85_02245</name>
</gene>
<dbReference type="InterPro" id="IPR001926">
    <property type="entry name" value="TrpB-like_PALP"/>
</dbReference>
<comment type="catalytic activity">
    <reaction evidence="5">
        <text>L-serine = pyruvate + NH4(+)</text>
        <dbReference type="Rhea" id="RHEA:19169"/>
        <dbReference type="ChEBI" id="CHEBI:15361"/>
        <dbReference type="ChEBI" id="CHEBI:28938"/>
        <dbReference type="ChEBI" id="CHEBI:33384"/>
        <dbReference type="EC" id="4.3.1.17"/>
    </reaction>
</comment>
<dbReference type="InterPro" id="IPR005789">
    <property type="entry name" value="Thr_deHydtase_catblc"/>
</dbReference>
<dbReference type="GO" id="GO:0004794">
    <property type="term" value="F:threonine deaminase activity"/>
    <property type="evidence" value="ECO:0007669"/>
    <property type="project" value="UniProtKB-EC"/>
</dbReference>
<evidence type="ECO:0000256" key="3">
    <source>
        <dbReference type="ARBA" id="ARBA00022898"/>
    </source>
</evidence>
<dbReference type="Gene3D" id="3.30.70.260">
    <property type="match status" value="1"/>
</dbReference>
<dbReference type="CDD" id="cd01562">
    <property type="entry name" value="Thr-dehyd"/>
    <property type="match status" value="1"/>
</dbReference>
<evidence type="ECO:0000256" key="2">
    <source>
        <dbReference type="ARBA" id="ARBA00010869"/>
    </source>
</evidence>
<dbReference type="EMBL" id="CP098494">
    <property type="protein sequence ID" value="USA61825.1"/>
    <property type="molecule type" value="Genomic_DNA"/>
</dbReference>
<dbReference type="RefSeq" id="WP_301642383.1">
    <property type="nucleotide sequence ID" value="NZ_CP098494.1"/>
</dbReference>
<evidence type="ECO:0000313" key="7">
    <source>
        <dbReference type="EMBL" id="USA61825.1"/>
    </source>
</evidence>
<dbReference type="InterPro" id="IPR044561">
    <property type="entry name" value="ACT_ThrD-II-like"/>
</dbReference>
<keyword evidence="4 7" id="KW-0456">Lyase</keyword>
<dbReference type="PANTHER" id="PTHR48078">
    <property type="entry name" value="THREONINE DEHYDRATASE, MITOCHONDRIAL-RELATED"/>
    <property type="match status" value="1"/>
</dbReference>
<dbReference type="EC" id="4.3.1.19" evidence="7"/>
<dbReference type="Proteomes" id="UP001056619">
    <property type="component" value="Chromosome"/>
</dbReference>
<reference evidence="7 8" key="1">
    <citation type="submission" date="2022-06" db="EMBL/GenBank/DDBJ databases">
        <authorList>
            <person name="Liu G."/>
        </authorList>
    </citation>
    <scope>NUCLEOTIDE SEQUENCE [LARGE SCALE GENOMIC DNA]</scope>
    <source>
        <strain evidence="7 8">E4</strain>
    </source>
</reference>
<feature type="domain" description="ACT" evidence="6">
    <location>
        <begin position="340"/>
        <end position="417"/>
    </location>
</feature>
<dbReference type="Pfam" id="PF01842">
    <property type="entry name" value="ACT"/>
    <property type="match status" value="1"/>
</dbReference>
<dbReference type="PROSITE" id="PS51671">
    <property type="entry name" value="ACT"/>
    <property type="match status" value="1"/>
</dbReference>
<dbReference type="NCBIfam" id="NF005600">
    <property type="entry name" value="PRK07334.1"/>
    <property type="match status" value="1"/>
</dbReference>
<dbReference type="InterPro" id="IPR036052">
    <property type="entry name" value="TrpB-like_PALP_sf"/>
</dbReference>
<protein>
    <submittedName>
        <fullName evidence="7">Threonine ammonia-lyase</fullName>
        <ecNumber evidence="7">4.3.1.19</ecNumber>
    </submittedName>
</protein>
<evidence type="ECO:0000256" key="5">
    <source>
        <dbReference type="ARBA" id="ARBA00049406"/>
    </source>
</evidence>
<name>A0ABY4U6V6_9SPHN</name>
<keyword evidence="8" id="KW-1185">Reference proteome</keyword>
<sequence length="417" mass="44886">MNEASSVRAAAKATELLTLDDVRAAAARIEGAVVRTPMLRSQTLSEISGADIWLKFENHQFTAAYKERGALNALLHLNEEQRARGVIAASAGNHSQGLSYHGRRLGVPVTIVMPQTTPSVKVMQTESVGGNVTLFGETFDEAYAHARELEEERGLTFVHPFDDPLVAAGQGTVALEMIKDKDDFDCLVVPIGGGGLMSGMATVARALKPDIEMVGVQAELYPSMYSAVTGDERPCGGDTLAEGIAVKAPGQFTRQIIAELVDDVLLVPEAALEHAVALLLQIEKTVVEGAGAAGLAAILSNPDKFRGKTVGLVLCGGNIDTRLLANVLLRDLARSGRLARLQIVLQDRPGALFKVMREFNEHNVNIIEIYHQRIFTTLPAKGLTAEIECEARDGEQIDRLVNSLRDKGYVVEMAELA</sequence>
<dbReference type="InterPro" id="IPR050147">
    <property type="entry name" value="Ser/Thr_Dehydratase"/>
</dbReference>
<dbReference type="SUPFAM" id="SSF53686">
    <property type="entry name" value="Tryptophan synthase beta subunit-like PLP-dependent enzymes"/>
    <property type="match status" value="1"/>
</dbReference>
<dbReference type="NCBIfam" id="TIGR01127">
    <property type="entry name" value="ilvA_1Cterm"/>
    <property type="match status" value="1"/>
</dbReference>
<evidence type="ECO:0000256" key="1">
    <source>
        <dbReference type="ARBA" id="ARBA00001933"/>
    </source>
</evidence>
<evidence type="ECO:0000313" key="8">
    <source>
        <dbReference type="Proteomes" id="UP001056619"/>
    </source>
</evidence>
<evidence type="ECO:0000256" key="4">
    <source>
        <dbReference type="ARBA" id="ARBA00023239"/>
    </source>
</evidence>
<keyword evidence="3" id="KW-0663">Pyridoxal phosphate</keyword>
<organism evidence="7 8">
    <name type="scientific">Qipengyuania citrea</name>
    <dbReference type="NCBI Taxonomy" id="225971"/>
    <lineage>
        <taxon>Bacteria</taxon>
        <taxon>Pseudomonadati</taxon>
        <taxon>Pseudomonadota</taxon>
        <taxon>Alphaproteobacteria</taxon>
        <taxon>Sphingomonadales</taxon>
        <taxon>Erythrobacteraceae</taxon>
        <taxon>Qipengyuania</taxon>
    </lineage>
</organism>